<feature type="region of interest" description="Disordered" evidence="1">
    <location>
        <begin position="1"/>
        <end position="26"/>
    </location>
</feature>
<evidence type="ECO:0000313" key="3">
    <source>
        <dbReference type="Proteomes" id="UP000325081"/>
    </source>
</evidence>
<dbReference type="OrthoDB" id="928305at2759"/>
<reference evidence="3" key="1">
    <citation type="journal article" date="2019" name="Curr. Biol.">
        <title>Genome Sequence of Striga asiatica Provides Insight into the Evolution of Plant Parasitism.</title>
        <authorList>
            <person name="Yoshida S."/>
            <person name="Kim S."/>
            <person name="Wafula E.K."/>
            <person name="Tanskanen J."/>
            <person name="Kim Y.M."/>
            <person name="Honaas L."/>
            <person name="Yang Z."/>
            <person name="Spallek T."/>
            <person name="Conn C.E."/>
            <person name="Ichihashi Y."/>
            <person name="Cheong K."/>
            <person name="Cui S."/>
            <person name="Der J.P."/>
            <person name="Gundlach H."/>
            <person name="Jiao Y."/>
            <person name="Hori C."/>
            <person name="Ishida J.K."/>
            <person name="Kasahara H."/>
            <person name="Kiba T."/>
            <person name="Kim M.S."/>
            <person name="Koo N."/>
            <person name="Laohavisit A."/>
            <person name="Lee Y.H."/>
            <person name="Lumba S."/>
            <person name="McCourt P."/>
            <person name="Mortimer J.C."/>
            <person name="Mutuku J.M."/>
            <person name="Nomura T."/>
            <person name="Sasaki-Sekimoto Y."/>
            <person name="Seto Y."/>
            <person name="Wang Y."/>
            <person name="Wakatake T."/>
            <person name="Sakakibara H."/>
            <person name="Demura T."/>
            <person name="Yamaguchi S."/>
            <person name="Yoneyama K."/>
            <person name="Manabe R.I."/>
            <person name="Nelson D.C."/>
            <person name="Schulman A.H."/>
            <person name="Timko M.P."/>
            <person name="dePamphilis C.W."/>
            <person name="Choi D."/>
            <person name="Shirasu K."/>
        </authorList>
    </citation>
    <scope>NUCLEOTIDE SEQUENCE [LARGE SCALE GENOMIC DNA]</scope>
    <source>
        <strain evidence="3">cv. UVA1</strain>
    </source>
</reference>
<protein>
    <submittedName>
        <fullName evidence="2">RING/U-box superfamily protein</fullName>
    </submittedName>
</protein>
<organism evidence="2 3">
    <name type="scientific">Striga asiatica</name>
    <name type="common">Asiatic witchweed</name>
    <name type="synonym">Buchnera asiatica</name>
    <dbReference type="NCBI Taxonomy" id="4170"/>
    <lineage>
        <taxon>Eukaryota</taxon>
        <taxon>Viridiplantae</taxon>
        <taxon>Streptophyta</taxon>
        <taxon>Embryophyta</taxon>
        <taxon>Tracheophyta</taxon>
        <taxon>Spermatophyta</taxon>
        <taxon>Magnoliopsida</taxon>
        <taxon>eudicotyledons</taxon>
        <taxon>Gunneridae</taxon>
        <taxon>Pentapetalae</taxon>
        <taxon>asterids</taxon>
        <taxon>lamiids</taxon>
        <taxon>Lamiales</taxon>
        <taxon>Orobanchaceae</taxon>
        <taxon>Buchnereae</taxon>
        <taxon>Striga</taxon>
    </lineage>
</organism>
<dbReference type="AlphaFoldDB" id="A0A5A7QVM3"/>
<dbReference type="Proteomes" id="UP000325081">
    <property type="component" value="Unassembled WGS sequence"/>
</dbReference>
<feature type="compositionally biased region" description="Acidic residues" evidence="1">
    <location>
        <begin position="1"/>
        <end position="11"/>
    </location>
</feature>
<gene>
    <name evidence="2" type="ORF">STAS_26522</name>
</gene>
<keyword evidence="3" id="KW-1185">Reference proteome</keyword>
<sequence>GSDSISSDEESSVSSSPEEVSEETGFSGSRDFNIFWSDTVLGRGTLTVVTNSALPWKDDAFSNSFPLLFFLTLTFRFAHHKKRHQVELVLSLHFTFLPIAELELATIELNSGPRLVTMGSTCCCLKDECEDFANPNSSVYRNCICLRCFIQHFLHMIELNSGPRLVKMGSTCCCLRDECEDFANPNSSVYRNCICLRCFIQHFLHMVYTDCCDEID</sequence>
<accession>A0A5A7QVM3</accession>
<evidence type="ECO:0000313" key="2">
    <source>
        <dbReference type="EMBL" id="GER49294.1"/>
    </source>
</evidence>
<dbReference type="EMBL" id="BKCP01008515">
    <property type="protein sequence ID" value="GER49294.1"/>
    <property type="molecule type" value="Genomic_DNA"/>
</dbReference>
<proteinExistence type="predicted"/>
<feature type="non-terminal residue" evidence="2">
    <location>
        <position position="1"/>
    </location>
</feature>
<comment type="caution">
    <text evidence="2">The sequence shown here is derived from an EMBL/GenBank/DDBJ whole genome shotgun (WGS) entry which is preliminary data.</text>
</comment>
<evidence type="ECO:0000256" key="1">
    <source>
        <dbReference type="SAM" id="MobiDB-lite"/>
    </source>
</evidence>
<name>A0A5A7QVM3_STRAF</name>